<keyword evidence="6 14" id="KW-0479">Metal-binding</keyword>
<dbReference type="InterPro" id="IPR011234">
    <property type="entry name" value="Fumarylacetoacetase-like_C"/>
</dbReference>
<evidence type="ECO:0000256" key="13">
    <source>
        <dbReference type="PIRSR" id="PIRSR605959-2"/>
    </source>
</evidence>
<dbReference type="PANTHER" id="PTHR43069:SF2">
    <property type="entry name" value="FUMARYLACETOACETASE"/>
    <property type="match status" value="1"/>
</dbReference>
<keyword evidence="18" id="KW-1185">Reference proteome</keyword>
<comment type="pathway">
    <text evidence="3">Amino-acid degradation; L-phenylalanine degradation; acetoacetate and fumarate from L-phenylalanine: step 6/6.</text>
</comment>
<evidence type="ECO:0000256" key="9">
    <source>
        <dbReference type="ARBA" id="ARBA00022842"/>
    </source>
</evidence>
<feature type="binding site" evidence="14">
    <location>
        <position position="228"/>
    </location>
    <ligand>
        <name>Mg(2+)</name>
        <dbReference type="ChEBI" id="CHEBI:18420"/>
    </ligand>
</feature>
<dbReference type="Pfam" id="PF01557">
    <property type="entry name" value="FAA_hydrolase"/>
    <property type="match status" value="1"/>
</dbReference>
<evidence type="ECO:0000256" key="11">
    <source>
        <dbReference type="ARBA" id="ARBA00023232"/>
    </source>
</evidence>
<dbReference type="Pfam" id="PF09298">
    <property type="entry name" value="FAA_hydrolase_N"/>
    <property type="match status" value="1"/>
</dbReference>
<feature type="binding site" evidence="13">
    <location>
        <position position="137"/>
    </location>
    <ligand>
        <name>substrate</name>
    </ligand>
</feature>
<feature type="active site" description="Proton acceptor" evidence="12">
    <location>
        <position position="128"/>
    </location>
</feature>
<dbReference type="GO" id="GO:1902000">
    <property type="term" value="P:homogentisate catabolic process"/>
    <property type="evidence" value="ECO:0007669"/>
    <property type="project" value="TreeGrafter"/>
</dbReference>
<sequence length="416" mass="44632">MDLITSPDAPFSLNTLPYGVFRPAPAAAARVGVAVGQWVLDLAALEAAGVFDDPALRGRSVFAHPALNAFMALGRAAWDETRATLQRLLAERPLSPIVARSLWPLAAVQMQLPAHIGDYTDFYSSREHATNVGAMFRPADEALLPNWLHLPVAYHGRSSSIIVSGDDVRRPWGQTLPPGAAMPIFQPSGELDFELEVGFFVGPGNQPGEPIPIAAAADHIFGLVLVNDWSARDIQRWEYRPLGPFLGKNFATSISPWVVPLAALAPFRCPGPPQEPPPLPYLQHDAAWAYDIELTATLQSAAMQAAGLPPLALSRTNFRHLYWSMAQQLAHHTANGCALRPGDLLASGTISGPTPDSRGSLLELAWGGTRPIALPTGETRRFLEDGDRLTIAGHCGAGDDRIDFGDVTGSVQPAHA</sequence>
<dbReference type="RefSeq" id="WP_095042663.1">
    <property type="nucleotide sequence ID" value="NZ_LN890655.1"/>
</dbReference>
<dbReference type="InterPro" id="IPR015377">
    <property type="entry name" value="Fumarylacetoacetase_N"/>
</dbReference>
<evidence type="ECO:0000313" key="17">
    <source>
        <dbReference type="EMBL" id="CUS03126.2"/>
    </source>
</evidence>
<feature type="binding site" evidence="14">
    <location>
        <position position="248"/>
    </location>
    <ligand>
        <name>Mg(2+)</name>
        <dbReference type="ChEBI" id="CHEBI:18420"/>
    </ligand>
</feature>
<dbReference type="SUPFAM" id="SSF56529">
    <property type="entry name" value="FAH"/>
    <property type="match status" value="1"/>
</dbReference>
<evidence type="ECO:0000256" key="5">
    <source>
        <dbReference type="ARBA" id="ARBA00012094"/>
    </source>
</evidence>
<feature type="binding site" evidence="14">
    <location>
        <position position="121"/>
    </location>
    <ligand>
        <name>Ca(2+)</name>
        <dbReference type="ChEBI" id="CHEBI:29108"/>
    </ligand>
</feature>
<keyword evidence="7 17" id="KW-0378">Hydrolase</keyword>
<accession>A0A160T068</accession>
<keyword evidence="8 14" id="KW-0106">Calcium</keyword>
<evidence type="ECO:0000256" key="14">
    <source>
        <dbReference type="PIRSR" id="PIRSR605959-3"/>
    </source>
</evidence>
<evidence type="ECO:0000256" key="12">
    <source>
        <dbReference type="PIRSR" id="PIRSR605959-1"/>
    </source>
</evidence>
<dbReference type="GO" id="GO:0006559">
    <property type="term" value="P:L-phenylalanine catabolic process"/>
    <property type="evidence" value="ECO:0007669"/>
    <property type="project" value="UniProtKB-UniPathway"/>
</dbReference>
<comment type="similarity">
    <text evidence="4">Belongs to the FAH family.</text>
</comment>
<proteinExistence type="inferred from homology"/>
<dbReference type="NCBIfam" id="TIGR01266">
    <property type="entry name" value="fum_ac_acetase"/>
    <property type="match status" value="1"/>
</dbReference>
<evidence type="ECO:0000256" key="8">
    <source>
        <dbReference type="ARBA" id="ARBA00022837"/>
    </source>
</evidence>
<feature type="domain" description="Fumarylacetoacetase-like C-terminal" evidence="15">
    <location>
        <begin position="120"/>
        <end position="393"/>
    </location>
</feature>
<dbReference type="GO" id="GO:0046872">
    <property type="term" value="F:metal ion binding"/>
    <property type="evidence" value="ECO:0007669"/>
    <property type="project" value="UniProtKB-KW"/>
</dbReference>
<dbReference type="OrthoDB" id="9805307at2"/>
<evidence type="ECO:0000256" key="4">
    <source>
        <dbReference type="ARBA" id="ARBA00010211"/>
    </source>
</evidence>
<evidence type="ECO:0000256" key="6">
    <source>
        <dbReference type="ARBA" id="ARBA00022723"/>
    </source>
</evidence>
<evidence type="ECO:0000256" key="7">
    <source>
        <dbReference type="ARBA" id="ARBA00022801"/>
    </source>
</evidence>
<feature type="domain" description="Fumarylacetoacetase N-terminal" evidence="16">
    <location>
        <begin position="15"/>
        <end position="113"/>
    </location>
</feature>
<evidence type="ECO:0000313" key="18">
    <source>
        <dbReference type="Proteomes" id="UP000215027"/>
    </source>
</evidence>
<dbReference type="InterPro" id="IPR005959">
    <property type="entry name" value="Fumarylacetoacetase"/>
</dbReference>
<evidence type="ECO:0000256" key="2">
    <source>
        <dbReference type="ARBA" id="ARBA00001946"/>
    </source>
</evidence>
<dbReference type="PANTHER" id="PTHR43069">
    <property type="entry name" value="FUMARYLACETOACETASE"/>
    <property type="match status" value="1"/>
</dbReference>
<evidence type="ECO:0000256" key="3">
    <source>
        <dbReference type="ARBA" id="ARBA00004782"/>
    </source>
</evidence>
<dbReference type="Gene3D" id="2.30.30.230">
    <property type="entry name" value="Fumarylacetoacetase, N-terminal domain"/>
    <property type="match status" value="1"/>
</dbReference>
<protein>
    <recommendedName>
        <fullName evidence="5">fumarylacetoacetase</fullName>
        <ecNumber evidence="5">3.7.1.2</ecNumber>
    </recommendedName>
</protein>
<feature type="binding site" evidence="13">
    <location>
        <position position="239"/>
    </location>
    <ligand>
        <name>substrate</name>
    </ligand>
</feature>
<keyword evidence="9 14" id="KW-0460">Magnesium</keyword>
<feature type="binding site" evidence="14">
    <location>
        <position position="194"/>
    </location>
    <ligand>
        <name>Ca(2+)</name>
        <dbReference type="ChEBI" id="CHEBI:29108"/>
    </ligand>
</feature>
<dbReference type="EC" id="3.7.1.2" evidence="5"/>
<dbReference type="EMBL" id="LN890655">
    <property type="protein sequence ID" value="CUS03126.2"/>
    <property type="molecule type" value="Genomic_DNA"/>
</dbReference>
<organism evidence="17 18">
    <name type="scientific">Candidatus Promineifilum breve</name>
    <dbReference type="NCBI Taxonomy" id="1806508"/>
    <lineage>
        <taxon>Bacteria</taxon>
        <taxon>Bacillati</taxon>
        <taxon>Chloroflexota</taxon>
        <taxon>Ardenticatenia</taxon>
        <taxon>Candidatus Promineifilales</taxon>
        <taxon>Candidatus Promineifilaceae</taxon>
        <taxon>Candidatus Promineifilum</taxon>
    </lineage>
</organism>
<keyword evidence="10" id="KW-0828">Tyrosine catabolism</keyword>
<dbReference type="AlphaFoldDB" id="A0A160T068"/>
<dbReference type="KEGG" id="pbf:CFX0092_A1248"/>
<feature type="binding site" evidence="14">
    <location>
        <position position="196"/>
    </location>
    <ligand>
        <name>Ca(2+)</name>
        <dbReference type="ChEBI" id="CHEBI:29108"/>
    </ligand>
</feature>
<dbReference type="Proteomes" id="UP000215027">
    <property type="component" value="Chromosome I"/>
</dbReference>
<name>A0A160T068_9CHLR</name>
<evidence type="ECO:0000259" key="16">
    <source>
        <dbReference type="Pfam" id="PF09298"/>
    </source>
</evidence>
<keyword evidence="11" id="KW-0585">Phenylalanine catabolism</keyword>
<dbReference type="InterPro" id="IPR036462">
    <property type="entry name" value="Fumarylacetoacetase_N_sf"/>
</dbReference>
<dbReference type="InterPro" id="IPR036663">
    <property type="entry name" value="Fumarylacetoacetase_C_sf"/>
</dbReference>
<dbReference type="GO" id="GO:0004334">
    <property type="term" value="F:fumarylacetoacetase activity"/>
    <property type="evidence" value="ECO:0007669"/>
    <property type="project" value="UniProtKB-EC"/>
</dbReference>
<dbReference type="UniPathway" id="UPA00139">
    <property type="reaction ID" value="UER00341"/>
</dbReference>
<dbReference type="Gene3D" id="3.90.850.10">
    <property type="entry name" value="Fumarylacetoacetase-like, C-terminal domain"/>
    <property type="match status" value="1"/>
</dbReference>
<evidence type="ECO:0000259" key="15">
    <source>
        <dbReference type="Pfam" id="PF01557"/>
    </source>
</evidence>
<reference evidence="17" key="1">
    <citation type="submission" date="2016-01" db="EMBL/GenBank/DDBJ databases">
        <authorList>
            <person name="Mcilroy J.S."/>
            <person name="Karst M S."/>
            <person name="Albertsen M."/>
        </authorList>
    </citation>
    <scope>NUCLEOTIDE SEQUENCE</scope>
    <source>
        <strain evidence="17">Cfx-K</strain>
    </source>
</reference>
<feature type="binding site" evidence="13">
    <location>
        <position position="123"/>
    </location>
    <ligand>
        <name>substrate</name>
    </ligand>
</feature>
<feature type="binding site" evidence="13">
    <location>
        <position position="235"/>
    </location>
    <ligand>
        <name>substrate</name>
    </ligand>
</feature>
<comment type="cofactor">
    <cofactor evidence="2 14">
        <name>Mg(2+)</name>
        <dbReference type="ChEBI" id="CHEBI:18420"/>
    </cofactor>
</comment>
<comment type="cofactor">
    <cofactor evidence="1 14">
        <name>Ca(2+)</name>
        <dbReference type="ChEBI" id="CHEBI:29108"/>
    </cofactor>
</comment>
<feature type="binding site" evidence="14">
    <location>
        <position position="252"/>
    </location>
    <ligand>
        <name>Mg(2+)</name>
        <dbReference type="ChEBI" id="CHEBI:18420"/>
    </ligand>
</feature>
<dbReference type="SUPFAM" id="SSF63433">
    <property type="entry name" value="Fumarylacetoacetate hydrolase, FAH, N-terminal domain"/>
    <property type="match status" value="1"/>
</dbReference>
<feature type="binding site" evidence="13">
    <location>
        <position position="349"/>
    </location>
    <ligand>
        <name>substrate</name>
    </ligand>
</feature>
<dbReference type="FunFam" id="3.90.850.10:FF:000004">
    <property type="entry name" value="Fumarylacetoacetase"/>
    <property type="match status" value="1"/>
</dbReference>
<gene>
    <name evidence="17" type="primary">fahA</name>
    <name evidence="17" type="ORF">CFX0092_A1248</name>
</gene>
<evidence type="ECO:0000256" key="1">
    <source>
        <dbReference type="ARBA" id="ARBA00001913"/>
    </source>
</evidence>
<evidence type="ECO:0000256" key="10">
    <source>
        <dbReference type="ARBA" id="ARBA00022878"/>
    </source>
</evidence>
<dbReference type="GO" id="GO:0006572">
    <property type="term" value="P:L-tyrosine catabolic process"/>
    <property type="evidence" value="ECO:0007669"/>
    <property type="project" value="UniProtKB-KW"/>
</dbReference>
<feature type="binding site" evidence="14">
    <location>
        <position position="228"/>
    </location>
    <ligand>
        <name>Ca(2+)</name>
        <dbReference type="ChEBI" id="CHEBI:29108"/>
    </ligand>
</feature>